<feature type="domain" description="HTH lysR-type" evidence="6">
    <location>
        <begin position="13"/>
        <end position="70"/>
    </location>
</feature>
<comment type="similarity">
    <text evidence="1">Belongs to the LysR transcriptional regulatory family.</text>
</comment>
<dbReference type="InterPro" id="IPR036390">
    <property type="entry name" value="WH_DNA-bd_sf"/>
</dbReference>
<dbReference type="AlphaFoldDB" id="A0AAU7X4M5"/>
<organism evidence="7">
    <name type="scientific">Methyloraptor flagellatus</name>
    <dbReference type="NCBI Taxonomy" id="3162530"/>
    <lineage>
        <taxon>Bacteria</taxon>
        <taxon>Pseudomonadati</taxon>
        <taxon>Pseudomonadota</taxon>
        <taxon>Alphaproteobacteria</taxon>
        <taxon>Hyphomicrobiales</taxon>
        <taxon>Ancalomicrobiaceae</taxon>
        <taxon>Methyloraptor</taxon>
    </lineage>
</organism>
<protein>
    <submittedName>
        <fullName evidence="7">LysR family transcriptional regulator</fullName>
    </submittedName>
</protein>
<evidence type="ECO:0000259" key="6">
    <source>
        <dbReference type="PROSITE" id="PS50931"/>
    </source>
</evidence>
<reference evidence="7" key="1">
    <citation type="submission" date="2024-06" db="EMBL/GenBank/DDBJ databases">
        <title>Methylostella associata gen. nov., sp. nov., a novel Ancalomicrobiaceae-affiliated facultatively methylotrophic bacteria that feed on methanotrophs of the genus Methylococcus.</title>
        <authorList>
            <person name="Saltykova V."/>
            <person name="Danilova O.V."/>
            <person name="Oshkin I.Y."/>
            <person name="Belova S.E."/>
            <person name="Pimenov N.V."/>
            <person name="Dedysh S.N."/>
        </authorList>
    </citation>
    <scope>NUCLEOTIDE SEQUENCE</scope>
    <source>
        <strain evidence="7">S20</strain>
    </source>
</reference>
<dbReference type="SUPFAM" id="SSF46785">
    <property type="entry name" value="Winged helix' DNA-binding domain"/>
    <property type="match status" value="1"/>
</dbReference>
<dbReference type="InterPro" id="IPR050389">
    <property type="entry name" value="LysR-type_TF"/>
</dbReference>
<dbReference type="GO" id="GO:0003677">
    <property type="term" value="F:DNA binding"/>
    <property type="evidence" value="ECO:0007669"/>
    <property type="project" value="UniProtKB-KW"/>
</dbReference>
<dbReference type="KEGG" id="mflg:ABS361_13130"/>
<evidence type="ECO:0000256" key="3">
    <source>
        <dbReference type="ARBA" id="ARBA00023015"/>
    </source>
</evidence>
<evidence type="ECO:0000256" key="4">
    <source>
        <dbReference type="ARBA" id="ARBA00023125"/>
    </source>
</evidence>
<dbReference type="InterPro" id="IPR005119">
    <property type="entry name" value="LysR_subst-bd"/>
</dbReference>
<keyword evidence="4" id="KW-0238">DNA-binding</keyword>
<evidence type="ECO:0000256" key="1">
    <source>
        <dbReference type="ARBA" id="ARBA00009437"/>
    </source>
</evidence>
<gene>
    <name evidence="7" type="ORF">ABS361_13130</name>
</gene>
<keyword evidence="3" id="KW-0805">Transcription regulation</keyword>
<keyword evidence="2" id="KW-0536">Nodulation</keyword>
<name>A0AAU7X4M5_9HYPH</name>
<dbReference type="PRINTS" id="PR00039">
    <property type="entry name" value="HTHLYSR"/>
</dbReference>
<dbReference type="PROSITE" id="PS50931">
    <property type="entry name" value="HTH_LYSR"/>
    <property type="match status" value="1"/>
</dbReference>
<dbReference type="RefSeq" id="WP_407048148.1">
    <property type="nucleotide sequence ID" value="NZ_CP158568.1"/>
</dbReference>
<dbReference type="CDD" id="cd08417">
    <property type="entry name" value="PBP2_Nitroaromatics_like"/>
    <property type="match status" value="1"/>
</dbReference>
<dbReference type="EMBL" id="CP158568">
    <property type="protein sequence ID" value="XBY43046.1"/>
    <property type="molecule type" value="Genomic_DNA"/>
</dbReference>
<dbReference type="InterPro" id="IPR037402">
    <property type="entry name" value="YidZ_PBP2"/>
</dbReference>
<dbReference type="Gene3D" id="3.40.190.10">
    <property type="entry name" value="Periplasmic binding protein-like II"/>
    <property type="match status" value="2"/>
</dbReference>
<dbReference type="Pfam" id="PF03466">
    <property type="entry name" value="LysR_substrate"/>
    <property type="match status" value="1"/>
</dbReference>
<dbReference type="InterPro" id="IPR036388">
    <property type="entry name" value="WH-like_DNA-bd_sf"/>
</dbReference>
<dbReference type="Gene3D" id="1.10.10.10">
    <property type="entry name" value="Winged helix-like DNA-binding domain superfamily/Winged helix DNA-binding domain"/>
    <property type="match status" value="1"/>
</dbReference>
<dbReference type="PANTHER" id="PTHR30118:SF15">
    <property type="entry name" value="TRANSCRIPTIONAL REGULATORY PROTEIN"/>
    <property type="match status" value="1"/>
</dbReference>
<evidence type="ECO:0000256" key="2">
    <source>
        <dbReference type="ARBA" id="ARBA00022458"/>
    </source>
</evidence>
<dbReference type="Pfam" id="PF00126">
    <property type="entry name" value="HTH_1"/>
    <property type="match status" value="1"/>
</dbReference>
<dbReference type="SUPFAM" id="SSF53850">
    <property type="entry name" value="Periplasmic binding protein-like II"/>
    <property type="match status" value="1"/>
</dbReference>
<proteinExistence type="inferred from homology"/>
<keyword evidence="5" id="KW-0804">Transcription</keyword>
<evidence type="ECO:0000313" key="7">
    <source>
        <dbReference type="EMBL" id="XBY43046.1"/>
    </source>
</evidence>
<accession>A0AAU7X4M5</accession>
<evidence type="ECO:0000256" key="5">
    <source>
        <dbReference type="ARBA" id="ARBA00023163"/>
    </source>
</evidence>
<dbReference type="InterPro" id="IPR000847">
    <property type="entry name" value="LysR_HTH_N"/>
</dbReference>
<dbReference type="PANTHER" id="PTHR30118">
    <property type="entry name" value="HTH-TYPE TRANSCRIPTIONAL REGULATOR LEUO-RELATED"/>
    <property type="match status" value="1"/>
</dbReference>
<sequence length="321" mass="34046">MILFMREVNLAGLDLDLLPALDALLRRRNVTRAANDVGLSQPAMSRALARLRALFGDPLLVRSGGGLVPTPMAERLAPRVVAALEGVRAVFREPSFDPSAVTRTIRLAATDAQGILILPGLVARLGREAPGIDLQIEAYGPDLHDRLSKGTLDAVFGLANQPLPAGTISEPIVRDRLALVMRRGHPRADTSWTLADYASVDHVAVSIFGDGRTEIDAALAAIGLTRRIALVTPSFATALATVAAGDMVATLAGTLARRFVDAFDLKVVEAPVPNPILDLTLVSHAVRASDPVLVWFRALVRAVAEEVHATWGDAGPRAVDG</sequence>
<dbReference type="GO" id="GO:0003700">
    <property type="term" value="F:DNA-binding transcription factor activity"/>
    <property type="evidence" value="ECO:0007669"/>
    <property type="project" value="InterPro"/>
</dbReference>